<accession>A0ABW4Z0H9</accession>
<name>A0ABW4Z0H9_9HYPH</name>
<evidence type="ECO:0000256" key="1">
    <source>
        <dbReference type="ARBA" id="ARBA00022842"/>
    </source>
</evidence>
<dbReference type="Gene3D" id="3.40.980.10">
    <property type="entry name" value="MoaB/Mog-like domain"/>
    <property type="match status" value="1"/>
</dbReference>
<protein>
    <submittedName>
        <fullName evidence="3">NTP transferase domain-containing protein</fullName>
    </submittedName>
</protein>
<dbReference type="GO" id="GO:0016740">
    <property type="term" value="F:transferase activity"/>
    <property type="evidence" value="ECO:0007669"/>
    <property type="project" value="UniProtKB-KW"/>
</dbReference>
<proteinExistence type="predicted"/>
<keyword evidence="1" id="KW-0460">Magnesium</keyword>
<sequence>MKFARVPLDEAEGAVNVHSLKLPGLDLRKGTRLDAALVRALAGHGLVEIVVARAEPGDVAEDVAAARVAAAVAGAGAQPEAAFTGRANIRARCAGLVRVDRAGIDALNAVDEAVTLATLPEFRPVQAGEMIATVKIIPFAVAGAVMAAVEARLAECPPLVEVAPFRLSRVAVISTWLPGLPEKVIAKTLRVTAARLDGAGAAICHEERVAHTAEGVRHGFDRARAAGAELAIVFGASAIADRRDVIPAGLEAAGGVIEHFGMPVDPGNLLLTGRLGAMPVLGAPGCARSPKENGFDWVLRRLLAGIPVTRADIVSMGVGGLLMEIPSRPQPREGAASHAGPTAAIVLAAGRGTRMPGAHKLTVPLDGEPMVRRVALSALASQARPVIVVTGHDAARVRGALADLPVHVVHNPGYADGLSSSIRVGLGAVPPEAPAVAILLGDMPKVSAGLIDRLVAALQGHPGAVAAAPASEGRRGNPVVWARRMFAALSALTGDVGARHLLAENTEAVIDVEVGDDAAFVDVDTLEELQALELHRIAETARVDARPALDGMEAEDA</sequence>
<dbReference type="SUPFAM" id="SSF53448">
    <property type="entry name" value="Nucleotide-diphospho-sugar transferases"/>
    <property type="match status" value="1"/>
</dbReference>
<feature type="domain" description="MobA-like NTP transferase" evidence="2">
    <location>
        <begin position="344"/>
        <end position="505"/>
    </location>
</feature>
<evidence type="ECO:0000313" key="3">
    <source>
        <dbReference type="EMBL" id="MFD2142141.1"/>
    </source>
</evidence>
<gene>
    <name evidence="3" type="ORF">ACFSNC_17165</name>
</gene>
<dbReference type="InterPro" id="IPR012184">
    <property type="entry name" value="Bifunc_Mopterin-bd"/>
</dbReference>
<keyword evidence="4" id="KW-1185">Reference proteome</keyword>
<evidence type="ECO:0000259" key="2">
    <source>
        <dbReference type="Pfam" id="PF12804"/>
    </source>
</evidence>
<dbReference type="InterPro" id="IPR029044">
    <property type="entry name" value="Nucleotide-diphossugar_trans"/>
</dbReference>
<reference evidence="4" key="1">
    <citation type="journal article" date="2019" name="Int. J. Syst. Evol. Microbiol.">
        <title>The Global Catalogue of Microorganisms (GCM) 10K type strain sequencing project: providing services to taxonomists for standard genome sequencing and annotation.</title>
        <authorList>
            <consortium name="The Broad Institute Genomics Platform"/>
            <consortium name="The Broad Institute Genome Sequencing Center for Infectious Disease"/>
            <person name="Wu L."/>
            <person name="Ma J."/>
        </authorList>
    </citation>
    <scope>NUCLEOTIDE SEQUENCE [LARGE SCALE GENOMIC DNA]</scope>
    <source>
        <strain evidence="4">CCM 7435</strain>
    </source>
</reference>
<dbReference type="EMBL" id="JBHUHD010000001">
    <property type="protein sequence ID" value="MFD2142141.1"/>
    <property type="molecule type" value="Genomic_DNA"/>
</dbReference>
<dbReference type="PIRSF" id="PIRSF036626">
    <property type="entry name" value="MPTBd_MobAlike"/>
    <property type="match status" value="1"/>
</dbReference>
<dbReference type="PANTHER" id="PTHR43777">
    <property type="entry name" value="MOLYBDENUM COFACTOR CYTIDYLYLTRANSFERASE"/>
    <property type="match status" value="1"/>
</dbReference>
<dbReference type="Gene3D" id="3.90.550.10">
    <property type="entry name" value="Spore Coat Polysaccharide Biosynthesis Protein SpsA, Chain A"/>
    <property type="match status" value="1"/>
</dbReference>
<dbReference type="Proteomes" id="UP001597299">
    <property type="component" value="Unassembled WGS sequence"/>
</dbReference>
<dbReference type="PANTHER" id="PTHR43777:SF1">
    <property type="entry name" value="MOLYBDENUM COFACTOR CYTIDYLYLTRANSFERASE"/>
    <property type="match status" value="1"/>
</dbReference>
<dbReference type="CDD" id="cd03522">
    <property type="entry name" value="MoeA_like"/>
    <property type="match status" value="1"/>
</dbReference>
<dbReference type="RefSeq" id="WP_213351469.1">
    <property type="nucleotide sequence ID" value="NZ_JAHBGB010000006.1"/>
</dbReference>
<dbReference type="InterPro" id="IPR025877">
    <property type="entry name" value="MobA-like_NTP_Trfase"/>
</dbReference>
<evidence type="ECO:0000313" key="4">
    <source>
        <dbReference type="Proteomes" id="UP001597299"/>
    </source>
</evidence>
<organism evidence="3 4">
    <name type="scientific">Ancylobacter oerskovii</name>
    <dbReference type="NCBI Taxonomy" id="459519"/>
    <lineage>
        <taxon>Bacteria</taxon>
        <taxon>Pseudomonadati</taxon>
        <taxon>Pseudomonadota</taxon>
        <taxon>Alphaproteobacteria</taxon>
        <taxon>Hyphomicrobiales</taxon>
        <taxon>Xanthobacteraceae</taxon>
        <taxon>Ancylobacter</taxon>
    </lineage>
</organism>
<keyword evidence="3" id="KW-0808">Transferase</keyword>
<dbReference type="InterPro" id="IPR036425">
    <property type="entry name" value="MoaB/Mog-like_dom_sf"/>
</dbReference>
<comment type="caution">
    <text evidence="3">The sequence shown here is derived from an EMBL/GenBank/DDBJ whole genome shotgun (WGS) entry which is preliminary data.</text>
</comment>
<dbReference type="CDD" id="cd04182">
    <property type="entry name" value="GT_2_like_f"/>
    <property type="match status" value="1"/>
</dbReference>
<dbReference type="SUPFAM" id="SSF53218">
    <property type="entry name" value="Molybdenum cofactor biosynthesis proteins"/>
    <property type="match status" value="1"/>
</dbReference>
<dbReference type="Pfam" id="PF12804">
    <property type="entry name" value="NTP_transf_3"/>
    <property type="match status" value="1"/>
</dbReference>